<comment type="caution">
    <text evidence="1">The sequence shown here is derived from an EMBL/GenBank/DDBJ whole genome shotgun (WGS) entry which is preliminary data.</text>
</comment>
<proteinExistence type="predicted"/>
<sequence>MEDSMFNLKPYNRKNALRYAHAWSYFRNPNYMDFSLLGGDCTNFISQCLYAGCEIMNPTPVYGWYYWSPSQRTASWTGVKFLHKFLTQNEGIGPFGKEVTIDEVLPGDIIQLANAENTFYHSLLIVAVLGSPSPSNLLIATHTLDSDYRPLATYDYFFARFIHIEGIRTP</sequence>
<gene>
    <name evidence="1" type="ORF">CS063_13870</name>
</gene>
<organism evidence="1 2">
    <name type="scientific">Sporanaerobium hydrogeniformans</name>
    <dbReference type="NCBI Taxonomy" id="3072179"/>
    <lineage>
        <taxon>Bacteria</taxon>
        <taxon>Bacillati</taxon>
        <taxon>Bacillota</taxon>
        <taxon>Clostridia</taxon>
        <taxon>Lachnospirales</taxon>
        <taxon>Lachnospiraceae</taxon>
        <taxon>Sporanaerobium</taxon>
    </lineage>
</organism>
<evidence type="ECO:0000313" key="1">
    <source>
        <dbReference type="EMBL" id="PHV69800.1"/>
    </source>
</evidence>
<reference evidence="1" key="1">
    <citation type="submission" date="2017-10" db="EMBL/GenBank/DDBJ databases">
        <title>Genome sequence of cellulolytic Lachnospiraceae bacterium XHS1971 isolated from hotspring sediment.</title>
        <authorList>
            <person name="Vasudevan G."/>
            <person name="Joshi A.J."/>
            <person name="Hivarkar S."/>
            <person name="Lanjekar V.B."/>
            <person name="Dhakephalkar P.K."/>
            <person name="Dagar S."/>
        </authorList>
    </citation>
    <scope>NUCLEOTIDE SEQUENCE</scope>
    <source>
        <strain evidence="1">XHS1971</strain>
    </source>
</reference>
<evidence type="ECO:0000313" key="2">
    <source>
        <dbReference type="Proteomes" id="UP000224460"/>
    </source>
</evidence>
<keyword evidence="2" id="KW-1185">Reference proteome</keyword>
<dbReference type="EMBL" id="PEDL01000018">
    <property type="protein sequence ID" value="PHV69800.1"/>
    <property type="molecule type" value="Genomic_DNA"/>
</dbReference>
<name>A0AC61DA71_9FIRM</name>
<protein>
    <submittedName>
        <fullName evidence="1">Amidase</fullName>
    </submittedName>
</protein>
<dbReference type="Proteomes" id="UP000224460">
    <property type="component" value="Unassembled WGS sequence"/>
</dbReference>
<accession>A0AC61DA71</accession>